<reference evidence="1 2" key="1">
    <citation type="journal article" date="2024" name="Chem. Sci.">
        <title>Discovery of megapolipeptins by genome mining of a Burkholderiales bacteria collection.</title>
        <authorList>
            <person name="Paulo B.S."/>
            <person name="Recchia M.J.J."/>
            <person name="Lee S."/>
            <person name="Fergusson C.H."/>
            <person name="Romanowski S.B."/>
            <person name="Hernandez A."/>
            <person name="Krull N."/>
            <person name="Liu D.Y."/>
            <person name="Cavanagh H."/>
            <person name="Bos A."/>
            <person name="Gray C.A."/>
            <person name="Murphy B.T."/>
            <person name="Linington R.G."/>
            <person name="Eustaquio A.S."/>
        </authorList>
    </citation>
    <scope>NUCLEOTIDE SEQUENCE [LARGE SCALE GENOMIC DNA]</scope>
    <source>
        <strain evidence="1 2">RL21-008-BIB-A</strain>
    </source>
</reference>
<dbReference type="EMBL" id="JAQQFM010000007">
    <property type="protein sequence ID" value="MFL9926100.1"/>
    <property type="molecule type" value="Genomic_DNA"/>
</dbReference>
<name>A0ABW9ADK8_9BURK</name>
<dbReference type="Proteomes" id="UP001629246">
    <property type="component" value="Unassembled WGS sequence"/>
</dbReference>
<comment type="caution">
    <text evidence="1">The sequence shown here is derived from an EMBL/GenBank/DDBJ whole genome shotgun (WGS) entry which is preliminary data.</text>
</comment>
<keyword evidence="2" id="KW-1185">Reference proteome</keyword>
<dbReference type="RefSeq" id="WP_408159293.1">
    <property type="nucleotide sequence ID" value="NZ_JAQQFM010000007.1"/>
</dbReference>
<sequence>MKFSFRYGELRVVCEDGDKAEALRYYKKAQQLGYPDATEALNKLQSD</sequence>
<evidence type="ECO:0000313" key="1">
    <source>
        <dbReference type="EMBL" id="MFL9926100.1"/>
    </source>
</evidence>
<accession>A0ABW9ADK8</accession>
<evidence type="ECO:0000313" key="2">
    <source>
        <dbReference type="Proteomes" id="UP001629246"/>
    </source>
</evidence>
<organism evidence="1 2">
    <name type="scientific">Herbaspirillum lusitanum</name>
    <dbReference type="NCBI Taxonomy" id="213312"/>
    <lineage>
        <taxon>Bacteria</taxon>
        <taxon>Pseudomonadati</taxon>
        <taxon>Pseudomonadota</taxon>
        <taxon>Betaproteobacteria</taxon>
        <taxon>Burkholderiales</taxon>
        <taxon>Oxalobacteraceae</taxon>
        <taxon>Herbaspirillum</taxon>
    </lineage>
</organism>
<gene>
    <name evidence="1" type="ORF">PQR62_17625</name>
</gene>
<dbReference type="SUPFAM" id="SSF81901">
    <property type="entry name" value="HCP-like"/>
    <property type="match status" value="1"/>
</dbReference>
<proteinExistence type="predicted"/>
<evidence type="ECO:0008006" key="3">
    <source>
        <dbReference type="Google" id="ProtNLM"/>
    </source>
</evidence>
<protein>
    <recommendedName>
        <fullName evidence="3">Sel1 repeat family protein</fullName>
    </recommendedName>
</protein>